<protein>
    <submittedName>
        <fullName evidence="1">Uncharacterized protein</fullName>
    </submittedName>
</protein>
<accession>A0A397VYN9</accession>
<comment type="caution">
    <text evidence="1">The sequence shown here is derived from an EMBL/GenBank/DDBJ whole genome shotgun (WGS) entry which is preliminary data.</text>
</comment>
<evidence type="ECO:0000313" key="2">
    <source>
        <dbReference type="Proteomes" id="UP000266673"/>
    </source>
</evidence>
<dbReference type="Proteomes" id="UP000266673">
    <property type="component" value="Unassembled WGS sequence"/>
</dbReference>
<keyword evidence="2" id="KW-1185">Reference proteome</keyword>
<gene>
    <name evidence="1" type="ORF">C2G38_2029199</name>
</gene>
<reference evidence="1 2" key="1">
    <citation type="submission" date="2018-06" db="EMBL/GenBank/DDBJ databases">
        <title>Comparative genomics reveals the genomic features of Rhizophagus irregularis, R. cerebriforme, R. diaphanum and Gigaspora rosea, and their symbiotic lifestyle signature.</title>
        <authorList>
            <person name="Morin E."/>
            <person name="San Clemente H."/>
            <person name="Chen E.C.H."/>
            <person name="De La Providencia I."/>
            <person name="Hainaut M."/>
            <person name="Kuo A."/>
            <person name="Kohler A."/>
            <person name="Murat C."/>
            <person name="Tang N."/>
            <person name="Roy S."/>
            <person name="Loubradou J."/>
            <person name="Henrissat B."/>
            <person name="Grigoriev I.V."/>
            <person name="Corradi N."/>
            <person name="Roux C."/>
            <person name="Martin F.M."/>
        </authorList>
    </citation>
    <scope>NUCLEOTIDE SEQUENCE [LARGE SCALE GENOMIC DNA]</scope>
    <source>
        <strain evidence="1 2">DAOM 194757</strain>
    </source>
</reference>
<evidence type="ECO:0000313" key="1">
    <source>
        <dbReference type="EMBL" id="RIB27625.1"/>
    </source>
</evidence>
<name>A0A397VYN9_9GLOM</name>
<sequence length="144" mass="16882">MPIDRRQTFNMENLVTTSKNNSQNITTVPINSSSCKISRTIRQPSTSQKFKPFNKHNNFDDENVTDYFNTQFDQSNFDDKYVIGDSDTQMNEFENYDDNVNMEETSSHTEIIEDSLQEYNELVSNKALIVDRKNYQHCNQIICQ</sequence>
<dbReference type="OrthoDB" id="10438523at2759"/>
<proteinExistence type="predicted"/>
<dbReference type="EMBL" id="QKWP01000092">
    <property type="protein sequence ID" value="RIB27625.1"/>
    <property type="molecule type" value="Genomic_DNA"/>
</dbReference>
<organism evidence="1 2">
    <name type="scientific">Gigaspora rosea</name>
    <dbReference type="NCBI Taxonomy" id="44941"/>
    <lineage>
        <taxon>Eukaryota</taxon>
        <taxon>Fungi</taxon>
        <taxon>Fungi incertae sedis</taxon>
        <taxon>Mucoromycota</taxon>
        <taxon>Glomeromycotina</taxon>
        <taxon>Glomeromycetes</taxon>
        <taxon>Diversisporales</taxon>
        <taxon>Gigasporaceae</taxon>
        <taxon>Gigaspora</taxon>
    </lineage>
</organism>
<dbReference type="AlphaFoldDB" id="A0A397VYN9"/>